<gene>
    <name evidence="5" type="ORF">SacxiDRAFT_3795</name>
</gene>
<dbReference type="PANTHER" id="PTHR43130:SF3">
    <property type="entry name" value="HTH-TYPE TRANSCRIPTIONAL REGULATOR RV1931C"/>
    <property type="match status" value="1"/>
</dbReference>
<protein>
    <submittedName>
        <fullName evidence="5">Transcriptional regulator containing an amidase domain and an AraC-type DNA-binding HTH domain</fullName>
    </submittedName>
</protein>
<dbReference type="GO" id="GO:0003700">
    <property type="term" value="F:DNA-binding transcription factor activity"/>
    <property type="evidence" value="ECO:0007669"/>
    <property type="project" value="InterPro"/>
</dbReference>
<dbReference type="OrthoDB" id="3660033at2"/>
<feature type="domain" description="HTH araC/xylS-type" evidence="4">
    <location>
        <begin position="216"/>
        <end position="314"/>
    </location>
</feature>
<accession>I0V785</accession>
<evidence type="ECO:0000313" key="5">
    <source>
        <dbReference type="EMBL" id="EID55988.1"/>
    </source>
</evidence>
<dbReference type="HOGENOM" id="CLU_000445_59_0_11"/>
<dbReference type="InterPro" id="IPR009057">
    <property type="entry name" value="Homeodomain-like_sf"/>
</dbReference>
<dbReference type="Gene3D" id="1.10.10.60">
    <property type="entry name" value="Homeodomain-like"/>
    <property type="match status" value="1"/>
</dbReference>
<dbReference type="Proteomes" id="UP000004691">
    <property type="component" value="Unassembled WGS sequence"/>
</dbReference>
<dbReference type="InterPro" id="IPR018062">
    <property type="entry name" value="HTH_AraC-typ_CS"/>
</dbReference>
<sequence>MRRVVLVAYDNAQLLDISCTADVFDGANRLGGEPGYEVTLATVDGGPVRCSGGLTLAAHARLDQVRGSVDTVVVAGGLGHEAAACDTRLTAHLRRIATDARRVASVCTGATVLAAAGLLRGRRATTHWRWAARLADRAPDVTVDPAPLFVRDGNVYTSAGVTSALDLALAFVEADHGASVARDVARYLVVYLQRPGNQAQVSMFLTAPPPGNGPLRDLVAHIRAHPDGDLGTASLAARAGVSPRHLTRLFTTHLGATPSRYVRAVRVEQAARLLSTSDLPLTAVARRCGFGSAHTLRQAFLAHYATAPSAYRRMLRGSPGSGDVSDVLTGLGRDAVAAPGVSELV</sequence>
<dbReference type="PANTHER" id="PTHR43130">
    <property type="entry name" value="ARAC-FAMILY TRANSCRIPTIONAL REGULATOR"/>
    <property type="match status" value="1"/>
</dbReference>
<evidence type="ECO:0000256" key="2">
    <source>
        <dbReference type="ARBA" id="ARBA00023125"/>
    </source>
</evidence>
<dbReference type="RefSeq" id="WP_006240202.1">
    <property type="nucleotide sequence ID" value="NZ_JH636049.1"/>
</dbReference>
<dbReference type="Pfam" id="PF01965">
    <property type="entry name" value="DJ-1_PfpI"/>
    <property type="match status" value="1"/>
</dbReference>
<dbReference type="InterPro" id="IPR018060">
    <property type="entry name" value="HTH_AraC"/>
</dbReference>
<dbReference type="CDD" id="cd03137">
    <property type="entry name" value="GATase1_AraC_1"/>
    <property type="match status" value="1"/>
</dbReference>
<evidence type="ECO:0000313" key="6">
    <source>
        <dbReference type="Proteomes" id="UP000004691"/>
    </source>
</evidence>
<dbReference type="GO" id="GO:0043565">
    <property type="term" value="F:sequence-specific DNA binding"/>
    <property type="evidence" value="ECO:0007669"/>
    <property type="project" value="InterPro"/>
</dbReference>
<dbReference type="eggNOG" id="COG4977">
    <property type="taxonomic scope" value="Bacteria"/>
</dbReference>
<keyword evidence="6" id="KW-1185">Reference proteome</keyword>
<keyword evidence="1" id="KW-0805">Transcription regulation</keyword>
<proteinExistence type="predicted"/>
<dbReference type="SUPFAM" id="SSF52317">
    <property type="entry name" value="Class I glutamine amidotransferase-like"/>
    <property type="match status" value="1"/>
</dbReference>
<dbReference type="Pfam" id="PF12833">
    <property type="entry name" value="HTH_18"/>
    <property type="match status" value="1"/>
</dbReference>
<evidence type="ECO:0000256" key="3">
    <source>
        <dbReference type="ARBA" id="ARBA00023163"/>
    </source>
</evidence>
<evidence type="ECO:0000259" key="4">
    <source>
        <dbReference type="PROSITE" id="PS01124"/>
    </source>
</evidence>
<keyword evidence="3" id="KW-0804">Transcription</keyword>
<dbReference type="PROSITE" id="PS01124">
    <property type="entry name" value="HTH_ARAC_FAMILY_2"/>
    <property type="match status" value="1"/>
</dbReference>
<name>I0V785_9PSEU</name>
<dbReference type="EMBL" id="JH636049">
    <property type="protein sequence ID" value="EID55988.1"/>
    <property type="molecule type" value="Genomic_DNA"/>
</dbReference>
<dbReference type="SUPFAM" id="SSF46689">
    <property type="entry name" value="Homeodomain-like"/>
    <property type="match status" value="2"/>
</dbReference>
<dbReference type="PROSITE" id="PS00041">
    <property type="entry name" value="HTH_ARAC_FAMILY_1"/>
    <property type="match status" value="1"/>
</dbReference>
<evidence type="ECO:0000256" key="1">
    <source>
        <dbReference type="ARBA" id="ARBA00023015"/>
    </source>
</evidence>
<organism evidence="5 6">
    <name type="scientific">Saccharomonospora xinjiangensis XJ-54</name>
    <dbReference type="NCBI Taxonomy" id="882086"/>
    <lineage>
        <taxon>Bacteria</taxon>
        <taxon>Bacillati</taxon>
        <taxon>Actinomycetota</taxon>
        <taxon>Actinomycetes</taxon>
        <taxon>Pseudonocardiales</taxon>
        <taxon>Pseudonocardiaceae</taxon>
        <taxon>Saccharomonospora</taxon>
    </lineage>
</organism>
<dbReference type="STRING" id="882086.SacxiDRAFT_3795"/>
<dbReference type="InterPro" id="IPR002818">
    <property type="entry name" value="DJ-1/PfpI"/>
</dbReference>
<dbReference type="Gene3D" id="3.40.50.880">
    <property type="match status" value="1"/>
</dbReference>
<reference evidence="5 6" key="1">
    <citation type="submission" date="2012-01" db="EMBL/GenBank/DDBJ databases">
        <title>Improved High-Quality Draft sequence of Saccharomonospora xinjiangensis XJ-54.</title>
        <authorList>
            <consortium name="US DOE Joint Genome Institute"/>
            <person name="Lucas S."/>
            <person name="Han J."/>
            <person name="Lapidus A."/>
            <person name="Cheng J.-F."/>
            <person name="Goodwin L."/>
            <person name="Pitluck S."/>
            <person name="Peters L."/>
            <person name="Mikhailova N."/>
            <person name="Teshima H."/>
            <person name="Detter J.C."/>
            <person name="Han C."/>
            <person name="Tapia R."/>
            <person name="Land M."/>
            <person name="Hauser L."/>
            <person name="Kyrpides N."/>
            <person name="Ivanova N."/>
            <person name="Pagani I."/>
            <person name="Brambilla E.-M."/>
            <person name="Klenk H.-P."/>
            <person name="Woyke T."/>
        </authorList>
    </citation>
    <scope>NUCLEOTIDE SEQUENCE [LARGE SCALE GENOMIC DNA]</scope>
    <source>
        <strain evidence="5 6">XJ-54</strain>
    </source>
</reference>
<dbReference type="InterPro" id="IPR029062">
    <property type="entry name" value="Class_I_gatase-like"/>
</dbReference>
<keyword evidence="2 5" id="KW-0238">DNA-binding</keyword>
<dbReference type="AlphaFoldDB" id="I0V785"/>
<dbReference type="SMART" id="SM00342">
    <property type="entry name" value="HTH_ARAC"/>
    <property type="match status" value="1"/>
</dbReference>
<dbReference type="InterPro" id="IPR052158">
    <property type="entry name" value="INH-QAR"/>
</dbReference>